<organism evidence="1 2">
    <name type="scientific">Corynebacterium incognita</name>
    <dbReference type="NCBI Taxonomy" id="2754725"/>
    <lineage>
        <taxon>Bacteria</taxon>
        <taxon>Bacillati</taxon>
        <taxon>Actinomycetota</taxon>
        <taxon>Actinomycetes</taxon>
        <taxon>Mycobacteriales</taxon>
        <taxon>Corynebacteriaceae</taxon>
        <taxon>Corynebacterium</taxon>
    </lineage>
</organism>
<gene>
    <name evidence="1" type="ORF">H0194_06840</name>
</gene>
<reference evidence="1 2" key="1">
    <citation type="submission" date="2020-07" db="EMBL/GenBank/DDBJ databases">
        <title>Complete genome and description of Corynebacterium incognita strain Marseille-Q3630 sp. nov.</title>
        <authorList>
            <person name="Boxberger M."/>
        </authorList>
    </citation>
    <scope>NUCLEOTIDE SEQUENCE [LARGE SCALE GENOMIC DNA]</scope>
    <source>
        <strain evidence="1 2">Marseille-Q3630</strain>
    </source>
</reference>
<proteinExistence type="predicted"/>
<dbReference type="InterPro" id="IPR007383">
    <property type="entry name" value="DUF445"/>
</dbReference>
<evidence type="ECO:0000313" key="1">
    <source>
        <dbReference type="EMBL" id="QNE90559.1"/>
    </source>
</evidence>
<dbReference type="PANTHER" id="PTHR38442">
    <property type="entry name" value="INNER MEMBRANE PROTEIN-RELATED"/>
    <property type="match status" value="1"/>
</dbReference>
<name>A0A7G7CSJ3_9CORY</name>
<protein>
    <submittedName>
        <fullName evidence="1">DUF445 family protein</fullName>
    </submittedName>
</protein>
<dbReference type="Proteomes" id="UP000515743">
    <property type="component" value="Chromosome"/>
</dbReference>
<dbReference type="PROSITE" id="PS51257">
    <property type="entry name" value="PROKAR_LIPOPROTEIN"/>
    <property type="match status" value="1"/>
</dbReference>
<dbReference type="PANTHER" id="PTHR38442:SF1">
    <property type="entry name" value="INNER MEMBRANE PROTEIN"/>
    <property type="match status" value="1"/>
</dbReference>
<dbReference type="Pfam" id="PF04286">
    <property type="entry name" value="DUF445"/>
    <property type="match status" value="1"/>
</dbReference>
<dbReference type="EMBL" id="CP059404">
    <property type="protein sequence ID" value="QNE90559.1"/>
    <property type="molecule type" value="Genomic_DNA"/>
</dbReference>
<accession>A0A7G7CSJ3</accession>
<dbReference type="GO" id="GO:0005886">
    <property type="term" value="C:plasma membrane"/>
    <property type="evidence" value="ECO:0007669"/>
    <property type="project" value="TreeGrafter"/>
</dbReference>
<keyword evidence="2" id="KW-1185">Reference proteome</keyword>
<sequence>MRKYKFFVTALLVLAAAIFIACTWWQSRHPDAAWVGYVRAAAEAGMVGGLADWFAVTALFRHPLGIPIPHTALLPKKKDQVGDALSEFVGENFLNPQLITSKVAAANVPERIAAWLAQPSNAHLASREVSKFIANAARALDDDVAIAFINTQVIDRIGQPDWAPPLGRLLANLIDDGKVDPVVDDLIEWAYRKVLTMEDAVVELIDERMPGWAPRFARSLVGEKVYAELVGFMEEIHTQPDHEARRAIRRTLVSLADDLQHDPAMHDRVEGLKADILGSTQVQGAAEAAWATIEASISNAAADEESFLRTKLQQLCIDWGTNLQRDPELRAKLDERIMAVVGFIAENHASDVTDIISETIERWDAAEASEKIELMVGKDLQFIRLNGTIVGALAGLVIYTVANVLF</sequence>
<dbReference type="KEGG" id="cik:H0194_06840"/>
<evidence type="ECO:0000313" key="2">
    <source>
        <dbReference type="Proteomes" id="UP000515743"/>
    </source>
</evidence>
<dbReference type="AlphaFoldDB" id="A0A7G7CSJ3"/>